<evidence type="ECO:0000256" key="1">
    <source>
        <dbReference type="ARBA" id="ARBA00004141"/>
    </source>
</evidence>
<dbReference type="SUPFAM" id="SSF103473">
    <property type="entry name" value="MFS general substrate transporter"/>
    <property type="match status" value="1"/>
</dbReference>
<organism evidence="8 9">
    <name type="scientific">Gemmatimonas groenlandica</name>
    <dbReference type="NCBI Taxonomy" id="2732249"/>
    <lineage>
        <taxon>Bacteria</taxon>
        <taxon>Pseudomonadati</taxon>
        <taxon>Gemmatimonadota</taxon>
        <taxon>Gemmatimonadia</taxon>
        <taxon>Gemmatimonadales</taxon>
        <taxon>Gemmatimonadaceae</taxon>
        <taxon>Gemmatimonas</taxon>
    </lineage>
</organism>
<feature type="transmembrane region" description="Helical" evidence="6">
    <location>
        <begin position="168"/>
        <end position="193"/>
    </location>
</feature>
<dbReference type="KEGG" id="ggr:HKW67_08920"/>
<evidence type="ECO:0000256" key="4">
    <source>
        <dbReference type="ARBA" id="ARBA00022989"/>
    </source>
</evidence>
<dbReference type="InterPro" id="IPR020846">
    <property type="entry name" value="MFS_dom"/>
</dbReference>
<keyword evidence="3 6" id="KW-0812">Transmembrane</keyword>
<dbReference type="GO" id="GO:0022857">
    <property type="term" value="F:transmembrane transporter activity"/>
    <property type="evidence" value="ECO:0007669"/>
    <property type="project" value="InterPro"/>
</dbReference>
<dbReference type="PIRSF" id="PIRSF016565">
    <property type="entry name" value="PucC"/>
    <property type="match status" value="1"/>
</dbReference>
<dbReference type="GO" id="GO:0016020">
    <property type="term" value="C:membrane"/>
    <property type="evidence" value="ECO:0007669"/>
    <property type="project" value="UniProtKB-SubCell"/>
</dbReference>
<feature type="transmembrane region" description="Helical" evidence="6">
    <location>
        <begin position="39"/>
        <end position="60"/>
    </location>
</feature>
<comment type="similarity">
    <text evidence="2">Belongs to the PucC family.</text>
</comment>
<dbReference type="CDD" id="cd06176">
    <property type="entry name" value="MFS_BCD_PucC-like"/>
    <property type="match status" value="1"/>
</dbReference>
<proteinExistence type="inferred from homology"/>
<evidence type="ECO:0000259" key="7">
    <source>
        <dbReference type="PROSITE" id="PS50850"/>
    </source>
</evidence>
<feature type="transmembrane region" description="Helical" evidence="6">
    <location>
        <begin position="229"/>
        <end position="248"/>
    </location>
</feature>
<evidence type="ECO:0000256" key="2">
    <source>
        <dbReference type="ARBA" id="ARBA00008412"/>
    </source>
</evidence>
<gene>
    <name evidence="8" type="ORF">HKW67_08920</name>
</gene>
<feature type="transmembrane region" description="Helical" evidence="6">
    <location>
        <begin position="359"/>
        <end position="380"/>
    </location>
</feature>
<feature type="transmembrane region" description="Helical" evidence="6">
    <location>
        <begin position="139"/>
        <end position="162"/>
    </location>
</feature>
<feature type="transmembrane region" description="Helical" evidence="6">
    <location>
        <begin position="321"/>
        <end position="347"/>
    </location>
</feature>
<protein>
    <submittedName>
        <fullName evidence="8">BCD family MFS transporter</fullName>
    </submittedName>
</protein>
<dbReference type="EMBL" id="CP053085">
    <property type="protein sequence ID" value="QJR35621.1"/>
    <property type="molecule type" value="Genomic_DNA"/>
</dbReference>
<feature type="transmembrane region" description="Helical" evidence="6">
    <location>
        <begin position="72"/>
        <end position="94"/>
    </location>
</feature>
<feature type="transmembrane region" description="Helical" evidence="6">
    <location>
        <begin position="268"/>
        <end position="287"/>
    </location>
</feature>
<dbReference type="PROSITE" id="PS50850">
    <property type="entry name" value="MFS"/>
    <property type="match status" value="1"/>
</dbReference>
<dbReference type="Gene3D" id="1.20.1250.20">
    <property type="entry name" value="MFS general substrate transporter like domains"/>
    <property type="match status" value="2"/>
</dbReference>
<keyword evidence="5 6" id="KW-0472">Membrane</keyword>
<accession>A0A6M4ITN6</accession>
<feature type="transmembrane region" description="Helical" evidence="6">
    <location>
        <begin position="100"/>
        <end position="127"/>
    </location>
</feature>
<comment type="subcellular location">
    <subcellularLocation>
        <location evidence="1">Membrane</location>
        <topology evidence="1">Multi-pass membrane protein</topology>
    </subcellularLocation>
</comment>
<dbReference type="PANTHER" id="PTHR23538">
    <property type="entry name" value="44.5 KD BACTERIOCHLOROPHYLL SYNTHASE SUBUNIT"/>
    <property type="match status" value="1"/>
</dbReference>
<reference evidence="8 9" key="1">
    <citation type="submission" date="2020-05" db="EMBL/GenBank/DDBJ databases">
        <title>Complete genome sequence of Gemmatimonas greenlandica TET16.</title>
        <authorList>
            <person name="Zeng Y."/>
        </authorList>
    </citation>
    <scope>NUCLEOTIDE SEQUENCE [LARGE SCALE GENOMIC DNA]</scope>
    <source>
        <strain evidence="8 9">TET16</strain>
    </source>
</reference>
<keyword evidence="4 6" id="KW-1133">Transmembrane helix</keyword>
<sequence>MSWWQLSRLGLVQAAIGAVVVLLTTTINRVIVVELSLPATVPGLLVALHFGVQLILRPRLGHDSDRSGRRTPWILGGLAVCALGGVGVAASIPVMATNVALGIALASIASVILGAGVSAAGTPLLALMSERAHPTQRAGAAAITWILMIVGIIITAAISGALLDPFSYTRLIAIAGGIGGVGFLVAAIATYGVERGPRTAPTIPAPRDASSGSFGAGLRTVWDEPAARLFASFVFVAMFAYSAQDLILEPFAGIAFGMTPGESTKLSGLHHGGVLIGMIATAILATRRGQLRQWAAAGCLASAITYVGLAASPALGDVRLFTAIVMMLGLANGVFAIGAIGSMMALTGDKTDGRAGLRLGVFGAAQALAYATGTMSGAIGVDTAKAVLESPLRGYLAVFSVEAVLFAASAFLALRSASSERANDVFRERAEMLPAVLQ</sequence>
<evidence type="ECO:0000256" key="3">
    <source>
        <dbReference type="ARBA" id="ARBA00022692"/>
    </source>
</evidence>
<feature type="transmembrane region" description="Helical" evidence="6">
    <location>
        <begin position="294"/>
        <end position="315"/>
    </location>
</feature>
<dbReference type="RefSeq" id="WP_171225052.1">
    <property type="nucleotide sequence ID" value="NZ_CP053085.1"/>
</dbReference>
<dbReference type="InterPro" id="IPR026036">
    <property type="entry name" value="PucC"/>
</dbReference>
<dbReference type="Pfam" id="PF03209">
    <property type="entry name" value="PUCC"/>
    <property type="match status" value="1"/>
</dbReference>
<dbReference type="InterPro" id="IPR036259">
    <property type="entry name" value="MFS_trans_sf"/>
</dbReference>
<feature type="domain" description="Major facilitator superfamily (MFS) profile" evidence="7">
    <location>
        <begin position="1"/>
        <end position="421"/>
    </location>
</feature>
<feature type="transmembrane region" description="Helical" evidence="6">
    <location>
        <begin position="392"/>
        <end position="414"/>
    </location>
</feature>
<dbReference type="InterPro" id="IPR004896">
    <property type="entry name" value="PucC-rel"/>
</dbReference>
<dbReference type="AlphaFoldDB" id="A0A6M4ITN6"/>
<keyword evidence="9" id="KW-1185">Reference proteome</keyword>
<evidence type="ECO:0000256" key="5">
    <source>
        <dbReference type="ARBA" id="ARBA00023136"/>
    </source>
</evidence>
<name>A0A6M4ITN6_9BACT</name>
<dbReference type="PANTHER" id="PTHR23538:SF1">
    <property type="entry name" value="44.5 KD BACTERIOCHLOROPHYLL SYNTHASE SUBUNIT"/>
    <property type="match status" value="1"/>
</dbReference>
<evidence type="ECO:0000313" key="8">
    <source>
        <dbReference type="EMBL" id="QJR35621.1"/>
    </source>
</evidence>
<dbReference type="Proteomes" id="UP000500938">
    <property type="component" value="Chromosome"/>
</dbReference>
<evidence type="ECO:0000256" key="6">
    <source>
        <dbReference type="SAM" id="Phobius"/>
    </source>
</evidence>
<evidence type="ECO:0000313" key="9">
    <source>
        <dbReference type="Proteomes" id="UP000500938"/>
    </source>
</evidence>